<keyword evidence="7" id="KW-0998">Cell outer membrane</keyword>
<protein>
    <submittedName>
        <fullName evidence="10">Uncharacterized protein</fullName>
    </submittedName>
</protein>
<proteinExistence type="predicted"/>
<dbReference type="AlphaFoldDB" id="A0A836CDQ4"/>
<keyword evidence="5 9" id="KW-0732">Signal</keyword>
<feature type="transmembrane region" description="Helical" evidence="8">
    <location>
        <begin position="524"/>
        <end position="547"/>
    </location>
</feature>
<accession>A0A836CDQ4</accession>
<evidence type="ECO:0000256" key="9">
    <source>
        <dbReference type="SAM" id="SignalP"/>
    </source>
</evidence>
<dbReference type="InterPro" id="IPR011050">
    <property type="entry name" value="Pectin_lyase_fold/virulence"/>
</dbReference>
<dbReference type="SUPFAM" id="SSF51126">
    <property type="entry name" value="Pectin lyase-like"/>
    <property type="match status" value="2"/>
</dbReference>
<evidence type="ECO:0000256" key="4">
    <source>
        <dbReference type="ARBA" id="ARBA00022525"/>
    </source>
</evidence>
<feature type="signal peptide" evidence="9">
    <location>
        <begin position="1"/>
        <end position="22"/>
    </location>
</feature>
<feature type="chain" id="PRO_5032383237" evidence="9">
    <location>
        <begin position="23"/>
        <end position="921"/>
    </location>
</feature>
<evidence type="ECO:0000256" key="6">
    <source>
        <dbReference type="ARBA" id="ARBA00023136"/>
    </source>
</evidence>
<keyword evidence="11" id="KW-1185">Reference proteome</keyword>
<evidence type="ECO:0000256" key="2">
    <source>
        <dbReference type="ARBA" id="ARBA00004442"/>
    </source>
</evidence>
<comment type="caution">
    <text evidence="10">The sequence shown here is derived from an EMBL/GenBank/DDBJ whole genome shotgun (WGS) entry which is preliminary data.</text>
</comment>
<dbReference type="PANTHER" id="PTHR11319:SF35">
    <property type="entry name" value="OUTER MEMBRANE PROTEIN PMPC-RELATED"/>
    <property type="match status" value="1"/>
</dbReference>
<reference evidence="10" key="1">
    <citation type="submission" date="2021-02" db="EMBL/GenBank/DDBJ databases">
        <title>First Annotated Genome of the Yellow-green Alga Tribonema minus.</title>
        <authorList>
            <person name="Mahan K.M."/>
        </authorList>
    </citation>
    <scope>NUCLEOTIDE SEQUENCE</scope>
    <source>
        <strain evidence="10">UTEX B ZZ1240</strain>
    </source>
</reference>
<evidence type="ECO:0000256" key="1">
    <source>
        <dbReference type="ARBA" id="ARBA00004196"/>
    </source>
</evidence>
<keyword evidence="4" id="KW-0964">Secreted</keyword>
<dbReference type="EMBL" id="JAFCMP010000279">
    <property type="protein sequence ID" value="KAG5181962.1"/>
    <property type="molecule type" value="Genomic_DNA"/>
</dbReference>
<evidence type="ECO:0000313" key="11">
    <source>
        <dbReference type="Proteomes" id="UP000664859"/>
    </source>
</evidence>
<keyword evidence="8" id="KW-1133">Transmembrane helix</keyword>
<keyword evidence="8" id="KW-0812">Transmembrane</keyword>
<dbReference type="GO" id="GO:0005576">
    <property type="term" value="C:extracellular region"/>
    <property type="evidence" value="ECO:0007669"/>
    <property type="project" value="UniProtKB-SubCell"/>
</dbReference>
<dbReference type="PANTHER" id="PTHR11319">
    <property type="entry name" value="G PROTEIN-COUPLED RECEPTOR-RELATED"/>
    <property type="match status" value="1"/>
</dbReference>
<feature type="transmembrane region" description="Helical" evidence="8">
    <location>
        <begin position="641"/>
        <end position="663"/>
    </location>
</feature>
<evidence type="ECO:0000313" key="10">
    <source>
        <dbReference type="EMBL" id="KAG5181962.1"/>
    </source>
</evidence>
<comment type="subcellular location">
    <subcellularLocation>
        <location evidence="1">Cell envelope</location>
    </subcellularLocation>
    <subcellularLocation>
        <location evidence="2">Cell outer membrane</location>
    </subcellularLocation>
    <subcellularLocation>
        <location evidence="3">Secreted</location>
    </subcellularLocation>
</comment>
<gene>
    <name evidence="10" type="ORF">JKP88DRAFT_320224</name>
</gene>
<organism evidence="10 11">
    <name type="scientific">Tribonema minus</name>
    <dbReference type="NCBI Taxonomy" id="303371"/>
    <lineage>
        <taxon>Eukaryota</taxon>
        <taxon>Sar</taxon>
        <taxon>Stramenopiles</taxon>
        <taxon>Ochrophyta</taxon>
        <taxon>PX clade</taxon>
        <taxon>Xanthophyceae</taxon>
        <taxon>Tribonematales</taxon>
        <taxon>Tribonemataceae</taxon>
        <taxon>Tribonema</taxon>
    </lineage>
</organism>
<evidence type="ECO:0000256" key="5">
    <source>
        <dbReference type="ARBA" id="ARBA00022729"/>
    </source>
</evidence>
<dbReference type="Proteomes" id="UP000664859">
    <property type="component" value="Unassembled WGS sequence"/>
</dbReference>
<name>A0A836CDQ4_9STRA</name>
<feature type="transmembrane region" description="Helical" evidence="8">
    <location>
        <begin position="587"/>
        <end position="609"/>
    </location>
</feature>
<dbReference type="InterPro" id="IPR003368">
    <property type="entry name" value="POMP_repeat"/>
</dbReference>
<feature type="transmembrane region" description="Helical" evidence="8">
    <location>
        <begin position="848"/>
        <end position="868"/>
    </location>
</feature>
<keyword evidence="6 8" id="KW-0472">Membrane</keyword>
<sequence length="921" mass="98797">MSRTAIALFLSVFTLLLTKAAGAPVAAVCKAPPDIVDDHASAMKLTEAAACRDQNITVQWRGFVNVTEPIIVGDGTTLVINGWGADSEPAAISGQHATQLLRVQNGASVTLQELRLRDGFVEAGGDGGAIFNDGDFTCSNSTFAINTAAGFSYDGGAIYNFDGKFTSTNSTFATNTARLSGGAICNLAGKFTCSDATFANNTAADYGGAINNFANSKFTCSDSTFATNAASIKGGAVYAVARSGLVMSSVAIRYSDSHEDGAIFSAGNVSVDSSWFEHNSGGKGASIYLAQDAIAHVRGTSFSFNNATETGGAVYLEPLVTGHIDNCKFLNNTSPVGGALSLAPADDVRDFSVSGCIFTGNTASVGAGGAIIQQGTATALSVNMDSYTFVNNGAQCCYGGASSGDVNLPCVDASTGLGTGWSCCAERQYLSVNAIDDHTCVTCDLPELNCTSIGLTVDTLPVASGFWREAFNQTEIRTCWNAGACTGDEDNSPLPTDIYCSEGYTGPWYSRLPGYRCVKCTPSAVAATITVLAAIVLVALALLWLLFSKMTEVEDGVGGAQTIGASDLASKLVRVGVLLMQRLRIPIVVLQVLTQYISITGLALPLQYLQFLRAVDFMSLDMRWLTSPGCAADIDFYGRLLIATLAPLVIIALIFSPRLYLCFISRRRPAVAPKLRQIVTRDVNAFLVFTFLIFSGVSLTVFETFACDENLQKFTGNTYLHADYSLRCNDDEGLHKKYSIYAGFMVVVYPVGIPLMYAAILWRSAARQREHGQQPSRLAPASSFLWSSYKGRAYYWESVECVRRLMLSGLLVFIMPGTPGQSAVACIFAFVTTMMYEKIRPHHDSMDMWLYTLGCVIVVFSMFTSLLMQSRWVEPLGERSSCRLVIAMCARHVVVHIECSGRRVDFVIDAATFRNCRLVCL</sequence>
<evidence type="ECO:0000256" key="7">
    <source>
        <dbReference type="ARBA" id="ARBA00023237"/>
    </source>
</evidence>
<feature type="transmembrane region" description="Helical" evidence="8">
    <location>
        <begin position="683"/>
        <end position="702"/>
    </location>
</feature>
<dbReference type="NCBIfam" id="TIGR01376">
    <property type="entry name" value="POMP_repeat"/>
    <property type="match status" value="1"/>
</dbReference>
<dbReference type="Pfam" id="PF02415">
    <property type="entry name" value="Chlam_PMP"/>
    <property type="match status" value="1"/>
</dbReference>
<dbReference type="OrthoDB" id="5950997at2759"/>
<feature type="transmembrane region" description="Helical" evidence="8">
    <location>
        <begin position="740"/>
        <end position="762"/>
    </location>
</feature>
<feature type="transmembrane region" description="Helical" evidence="8">
    <location>
        <begin position="810"/>
        <end position="836"/>
    </location>
</feature>
<evidence type="ECO:0000256" key="3">
    <source>
        <dbReference type="ARBA" id="ARBA00004613"/>
    </source>
</evidence>
<evidence type="ECO:0000256" key="8">
    <source>
        <dbReference type="SAM" id="Phobius"/>
    </source>
</evidence>